<feature type="domain" description="Glycosyltransferase 2-like" evidence="1">
    <location>
        <begin position="479"/>
        <end position="657"/>
    </location>
</feature>
<gene>
    <name evidence="2" type="ORF">H0E82_05740</name>
</gene>
<evidence type="ECO:0000259" key="1">
    <source>
        <dbReference type="Pfam" id="PF00535"/>
    </source>
</evidence>
<proteinExistence type="predicted"/>
<comment type="caution">
    <text evidence="2">The sequence shown here is derived from an EMBL/GenBank/DDBJ whole genome shotgun (WGS) entry which is preliminary data.</text>
</comment>
<dbReference type="PANTHER" id="PTHR43179:SF7">
    <property type="entry name" value="RHAMNOSYLTRANSFERASE WBBL"/>
    <property type="match status" value="1"/>
</dbReference>
<evidence type="ECO:0000313" key="2">
    <source>
        <dbReference type="EMBL" id="NYZ62262.1"/>
    </source>
</evidence>
<protein>
    <submittedName>
        <fullName evidence="2">Glycosyltransferase family 2 protein</fullName>
    </submittedName>
</protein>
<dbReference type="SUPFAM" id="SSF53448">
    <property type="entry name" value="Nucleotide-diphospho-sugar transferases"/>
    <property type="match status" value="2"/>
</dbReference>
<dbReference type="CDD" id="cd04186">
    <property type="entry name" value="GT_2_like_c"/>
    <property type="match status" value="1"/>
</dbReference>
<keyword evidence="2" id="KW-0808">Transferase</keyword>
<accession>A0A7Z0QP86</accession>
<dbReference type="AlphaFoldDB" id="A0A7Z0QP86"/>
<keyword evidence="3" id="KW-1185">Reference proteome</keyword>
<dbReference type="Pfam" id="PF00535">
    <property type="entry name" value="Glycos_transf_2"/>
    <property type="match status" value="2"/>
</dbReference>
<dbReference type="Proteomes" id="UP000589896">
    <property type="component" value="Unassembled WGS sequence"/>
</dbReference>
<dbReference type="InterPro" id="IPR029044">
    <property type="entry name" value="Nucleotide-diphossugar_trans"/>
</dbReference>
<organism evidence="2 3">
    <name type="scientific">Luteimonas deserti</name>
    <dbReference type="NCBI Taxonomy" id="2752306"/>
    <lineage>
        <taxon>Bacteria</taxon>
        <taxon>Pseudomonadati</taxon>
        <taxon>Pseudomonadota</taxon>
        <taxon>Gammaproteobacteria</taxon>
        <taxon>Lysobacterales</taxon>
        <taxon>Lysobacteraceae</taxon>
        <taxon>Luteimonas</taxon>
    </lineage>
</organism>
<evidence type="ECO:0000313" key="3">
    <source>
        <dbReference type="Proteomes" id="UP000589896"/>
    </source>
</evidence>
<dbReference type="CDD" id="cd04184">
    <property type="entry name" value="GT2_RfbC_Mx_like"/>
    <property type="match status" value="1"/>
</dbReference>
<feature type="domain" description="Glycosyltransferase 2-like" evidence="1">
    <location>
        <begin position="219"/>
        <end position="379"/>
    </location>
</feature>
<dbReference type="EMBL" id="JACCJZ010000013">
    <property type="protein sequence ID" value="NYZ62262.1"/>
    <property type="molecule type" value="Genomic_DNA"/>
</dbReference>
<reference evidence="2 3" key="1">
    <citation type="submission" date="2020-07" db="EMBL/GenBank/DDBJ databases">
        <title>isolation of Luteimonas sp. SJ-16.</title>
        <authorList>
            <person name="Huang X.-X."/>
            <person name="Xu L."/>
            <person name="Sun J.-Q."/>
        </authorList>
    </citation>
    <scope>NUCLEOTIDE SEQUENCE [LARGE SCALE GENOMIC DNA]</scope>
    <source>
        <strain evidence="2 3">SJ-16</strain>
    </source>
</reference>
<name>A0A7Z0QP86_9GAMM</name>
<dbReference type="PANTHER" id="PTHR43179">
    <property type="entry name" value="RHAMNOSYLTRANSFERASE WBBL"/>
    <property type="match status" value="1"/>
</dbReference>
<dbReference type="GO" id="GO:0016757">
    <property type="term" value="F:glycosyltransferase activity"/>
    <property type="evidence" value="ECO:0007669"/>
    <property type="project" value="UniProtKB-KW"/>
</dbReference>
<dbReference type="RefSeq" id="WP_180544489.1">
    <property type="nucleotide sequence ID" value="NZ_JACCJZ010000013.1"/>
</dbReference>
<sequence length="753" mass="84204">MNNRLIPLHQLAKLDLEDGTSCWRAIGSDPYFEVELPTGVLQGGWYVVDVEFEVLRGRIHAPVLYPDYGRGTVVESDSVAIPLHNARGGRHRIQRLVRFIADVTALRFDPTLLPAEFRVLSFSLVRAGKAQAAWLMLDTLWQTGTPAERFRLLGTTARDLLGGPRQMAERLYTAYAADATTHDLSDYDVWLDFYDDCSSEGIALALASMPPLSSSPRFSILLPAYNTDPRWLQACVESVLAQTYQNWELCIADDASPSPAVWELIQSLVARDSRIKAIRRDQNGHIAAASNSALGLATGDYVALLDHDDALHPLALQWCAVELERHPRWRMLFTDEDKIDESGRRSDPYFKSDWNPDLFLSQNCVCHLGVYEHALIREIGGFRTGFDGAQDWDLALRATELLEADQVGHIPKVLYHWRMIQGSTALAPGEKSYAHLAAMRAIQDHFDRTATPARVVEMSGYSGYYRIAHAIPVPEPHVSLLIPTRDRVDLLSQCVDSILERTSYGNYEVVILDNGSVEEATLRYFESVSRLPNVRVLAFDAPFNYSKINNFGAANTRGEIIGLLNNDIEVISSDWLTEMVGHAGRPEIGVVGAMLYYPHDTIQHAGVILGIGGVAGHCYVGMPRGYPGDKHRAGLAQNLSAVTAACALVRRDVFEQVGGLDESLVVAFNDVDFCIRVREAGYRNLWTPFAEMYHHESASRGYENTPEKIARFKREESFMKNRWGALLEQDPYYNINFSLVDAPFTLAYPPRSL</sequence>
<dbReference type="Gene3D" id="3.90.550.10">
    <property type="entry name" value="Spore Coat Polysaccharide Biosynthesis Protein SpsA, Chain A"/>
    <property type="match status" value="2"/>
</dbReference>
<dbReference type="InterPro" id="IPR001173">
    <property type="entry name" value="Glyco_trans_2-like"/>
</dbReference>